<gene>
    <name evidence="2" type="ORF">DV20_05335</name>
</gene>
<feature type="transmembrane region" description="Helical" evidence="1">
    <location>
        <begin position="14"/>
        <end position="33"/>
    </location>
</feature>
<feature type="transmembrane region" description="Helical" evidence="1">
    <location>
        <begin position="64"/>
        <end position="81"/>
    </location>
</feature>
<name>A0A066U6Q7_9PSEU</name>
<evidence type="ECO:0000256" key="1">
    <source>
        <dbReference type="SAM" id="Phobius"/>
    </source>
</evidence>
<keyword evidence="1" id="KW-1133">Transmembrane helix</keyword>
<dbReference type="RefSeq" id="WP_043776832.1">
    <property type="nucleotide sequence ID" value="NZ_JMQI01000011.1"/>
</dbReference>
<evidence type="ECO:0000313" key="2">
    <source>
        <dbReference type="EMBL" id="KDN23141.1"/>
    </source>
</evidence>
<reference evidence="2 3" key="1">
    <citation type="submission" date="2014-05" db="EMBL/GenBank/DDBJ databases">
        <title>Draft genome sequence of Amycolatopsis rifamycinica DSM 46095.</title>
        <authorList>
            <person name="Lal R."/>
            <person name="Saxena A."/>
            <person name="Kumari R."/>
            <person name="Mukherjee U."/>
            <person name="Singh P."/>
            <person name="Sangwan N."/>
            <person name="Mahato N.K."/>
        </authorList>
    </citation>
    <scope>NUCLEOTIDE SEQUENCE [LARGE SCALE GENOMIC DNA]</scope>
    <source>
        <strain evidence="2 3">DSM 46095</strain>
    </source>
</reference>
<comment type="caution">
    <text evidence="2">The sequence shown here is derived from an EMBL/GenBank/DDBJ whole genome shotgun (WGS) entry which is preliminary data.</text>
</comment>
<keyword evidence="3" id="KW-1185">Reference proteome</keyword>
<sequence length="87" mass="9437">MSRRNDFWDGSNPLGLLVWLIVLIGPITVGAYLGRVMPGWCGPAYGLIIGWLATALSGNSRYRWVVGGVALVVATLSWYLSRVASLD</sequence>
<protein>
    <submittedName>
        <fullName evidence="2">Uncharacterized protein</fullName>
    </submittedName>
</protein>
<feature type="transmembrane region" description="Helical" evidence="1">
    <location>
        <begin position="40"/>
        <end position="58"/>
    </location>
</feature>
<dbReference type="STRING" id="287986.DV20_05335"/>
<dbReference type="Proteomes" id="UP000027345">
    <property type="component" value="Unassembled WGS sequence"/>
</dbReference>
<dbReference type="EMBL" id="JMQI01000011">
    <property type="protein sequence ID" value="KDN23141.1"/>
    <property type="molecule type" value="Genomic_DNA"/>
</dbReference>
<keyword evidence="1" id="KW-0472">Membrane</keyword>
<evidence type="ECO:0000313" key="3">
    <source>
        <dbReference type="Proteomes" id="UP000027345"/>
    </source>
</evidence>
<keyword evidence="1" id="KW-0812">Transmembrane</keyword>
<organism evidence="2 3">
    <name type="scientific">Amycolatopsis rifamycinica</name>
    <dbReference type="NCBI Taxonomy" id="287986"/>
    <lineage>
        <taxon>Bacteria</taxon>
        <taxon>Bacillati</taxon>
        <taxon>Actinomycetota</taxon>
        <taxon>Actinomycetes</taxon>
        <taxon>Pseudonocardiales</taxon>
        <taxon>Pseudonocardiaceae</taxon>
        <taxon>Amycolatopsis</taxon>
    </lineage>
</organism>
<dbReference type="AlphaFoldDB" id="A0A066U6Q7"/>
<accession>A0A066U6Q7</accession>
<proteinExistence type="predicted"/>